<sequence>MLIGAQDSGFLLLLLTCLKQVQVMAQQSVVPETKGTTLFHVTTQNVPVYGTEEPCKGWFHGRNITLSSRSLDVFPPCLPSDIEALDLSNNSLVTITQPHLLKLSQLQRLDLKHNQIQDFYCGSDVLENLQYLDLSNNNVSDVPRCSKVQNLTWLSLARNPIFRIQNLAFNGFPNLVFLNLSYTRLGKISPGGFSNIFPLKELRPSNISSIEILDLSGTYLSEVPSYWSFGFSYLKELYLQNMMNIKTLEMELVLMFPRLKLLSCAGSSALASVSRSLFEAGSHLTHVDFENCNLTALPQWITGSAHLNLVLLGNPLACDCDIAWIVSEQINVTVIRANETLCRQEDGLEISLAQLHDGCQINKTASNNTIANSLIGSVLFTSTEKTRETTTVAIDSTTVTQKVEKNTDIITVFKQTPSVSDSFNGQPPSSTTQATTLLLGRITAPTKSFGESETATLFPGTSRFILPTSTKKSPVGQKTHPTTSVSTKPIISVPLELPEIQITDYYEDDTPQTTTVKSPSGPCDYNPCRHLQKECYELQRMTPCSCPGLSGDNVLPFPPRIQEASEITDTSAQIHWCAPNSEVRKYQLIYHPEGDKNQTVVDNIYITSRKYTIYNLAPDTTYHICAVSFNRAGSSQPLNDGPSRSPCTEFRTKPSYVGILAALCTVAGVSIVGIIVLSVCLYKVCRKKLVNQYDTRLVSYKNPAFEYHLNIPSYN</sequence>
<dbReference type="CDD" id="cd00063">
    <property type="entry name" value="FN3"/>
    <property type="match status" value="1"/>
</dbReference>
<dbReference type="Gene3D" id="2.60.40.10">
    <property type="entry name" value="Immunoglobulins"/>
    <property type="match status" value="1"/>
</dbReference>
<proteinExistence type="predicted"/>
<evidence type="ECO:0000256" key="4">
    <source>
        <dbReference type="ARBA" id="ARBA00023157"/>
    </source>
</evidence>
<dbReference type="InterPro" id="IPR036116">
    <property type="entry name" value="FN3_sf"/>
</dbReference>
<reference evidence="6" key="1">
    <citation type="submission" date="2025-08" db="UniProtKB">
        <authorList>
            <consortium name="RefSeq"/>
        </authorList>
    </citation>
    <scope>IDENTIFICATION</scope>
    <source>
        <strain evidence="6">J_2021</strain>
        <tissue evidence="6">Erythrocytes</tissue>
    </source>
</reference>
<evidence type="ECO:0000256" key="3">
    <source>
        <dbReference type="ARBA" id="ARBA00022737"/>
    </source>
</evidence>
<name>A0A1L8G1P7_XENLA</name>
<keyword evidence="3" id="KW-0677">Repeat</keyword>
<dbReference type="RefSeq" id="XP_018120567.1">
    <property type="nucleotide sequence ID" value="XM_018265078.2"/>
</dbReference>
<dbReference type="InterPro" id="IPR003591">
    <property type="entry name" value="Leu-rich_rpt_typical-subtyp"/>
</dbReference>
<dbReference type="PROSITE" id="PS51450">
    <property type="entry name" value="LRR"/>
    <property type="match status" value="2"/>
</dbReference>
<dbReference type="AlphaFoldDB" id="A0A1L8G1P7"/>
<dbReference type="InterPro" id="IPR000483">
    <property type="entry name" value="Cys-rich_flank_reg_C"/>
</dbReference>
<dbReference type="STRING" id="8355.A0A1L8G1P7"/>
<dbReference type="SMART" id="SM00060">
    <property type="entry name" value="FN3"/>
    <property type="match status" value="1"/>
</dbReference>
<keyword evidence="2" id="KW-0732">Signal</keyword>
<dbReference type="PROSITE" id="PS50853">
    <property type="entry name" value="FN3"/>
    <property type="match status" value="1"/>
</dbReference>
<dbReference type="PANTHER" id="PTHR24366:SF171">
    <property type="entry name" value="LEUCINE RICH REPEAT NEURONAL 4"/>
    <property type="match status" value="1"/>
</dbReference>
<dbReference type="PaxDb" id="8355-A0A1L8G1P7"/>
<evidence type="ECO:0000313" key="6">
    <source>
        <dbReference type="RefSeq" id="XP_018120567.1"/>
    </source>
</evidence>
<evidence type="ECO:0000256" key="1">
    <source>
        <dbReference type="ARBA" id="ARBA00022614"/>
    </source>
</evidence>
<dbReference type="OrthoDB" id="676979at2759"/>
<organism evidence="5 6">
    <name type="scientific">Xenopus laevis</name>
    <name type="common">African clawed frog</name>
    <dbReference type="NCBI Taxonomy" id="8355"/>
    <lineage>
        <taxon>Eukaryota</taxon>
        <taxon>Metazoa</taxon>
        <taxon>Chordata</taxon>
        <taxon>Craniata</taxon>
        <taxon>Vertebrata</taxon>
        <taxon>Euteleostomi</taxon>
        <taxon>Amphibia</taxon>
        <taxon>Batrachia</taxon>
        <taxon>Anura</taxon>
        <taxon>Pipoidea</taxon>
        <taxon>Pipidae</taxon>
        <taxon>Xenopodinae</taxon>
        <taxon>Xenopus</taxon>
        <taxon>Xenopus</taxon>
    </lineage>
</organism>
<dbReference type="SMART" id="SM00082">
    <property type="entry name" value="LRRCT"/>
    <property type="match status" value="1"/>
</dbReference>
<dbReference type="SUPFAM" id="SSF52058">
    <property type="entry name" value="L domain-like"/>
    <property type="match status" value="1"/>
</dbReference>
<keyword evidence="1" id="KW-0433">Leucine-rich repeat</keyword>
<keyword evidence="5" id="KW-1185">Reference proteome</keyword>
<dbReference type="SMART" id="SM00369">
    <property type="entry name" value="LRR_TYP"/>
    <property type="match status" value="5"/>
</dbReference>
<dbReference type="GeneID" id="108717757"/>
<dbReference type="Proteomes" id="UP000186698">
    <property type="component" value="Chromosome 5S"/>
</dbReference>
<dbReference type="Pfam" id="PF13855">
    <property type="entry name" value="LRR_8"/>
    <property type="match status" value="2"/>
</dbReference>
<dbReference type="KEGG" id="xla:108717757"/>
<keyword evidence="4" id="KW-1015">Disulfide bond</keyword>
<dbReference type="InterPro" id="IPR013783">
    <property type="entry name" value="Ig-like_fold"/>
</dbReference>
<dbReference type="Gene3D" id="3.80.10.10">
    <property type="entry name" value="Ribonuclease Inhibitor"/>
    <property type="match status" value="2"/>
</dbReference>
<evidence type="ECO:0000256" key="2">
    <source>
        <dbReference type="ARBA" id="ARBA00022729"/>
    </source>
</evidence>
<dbReference type="Pfam" id="PF00041">
    <property type="entry name" value="fn3"/>
    <property type="match status" value="1"/>
</dbReference>
<protein>
    <submittedName>
        <fullName evidence="6">Leucine-rich repeat neuronal protein 4</fullName>
    </submittedName>
</protein>
<dbReference type="Bgee" id="108717757">
    <property type="expression patterns" value="Expressed in heart and 8 other cell types or tissues"/>
</dbReference>
<gene>
    <name evidence="6" type="primary">LOC108717757</name>
</gene>
<dbReference type="InterPro" id="IPR032675">
    <property type="entry name" value="LRR_dom_sf"/>
</dbReference>
<dbReference type="InterPro" id="IPR001611">
    <property type="entry name" value="Leu-rich_rpt"/>
</dbReference>
<dbReference type="OMA" id="LTQQGPW"/>
<evidence type="ECO:0000313" key="5">
    <source>
        <dbReference type="Proteomes" id="UP000186698"/>
    </source>
</evidence>
<dbReference type="PANTHER" id="PTHR24366">
    <property type="entry name" value="IG(IMMUNOGLOBULIN) AND LRR(LEUCINE RICH REPEAT) DOMAINS"/>
    <property type="match status" value="1"/>
</dbReference>
<dbReference type="SUPFAM" id="SSF49265">
    <property type="entry name" value="Fibronectin type III"/>
    <property type="match status" value="1"/>
</dbReference>
<accession>A0A1L8G1P7</accession>
<dbReference type="InterPro" id="IPR003961">
    <property type="entry name" value="FN3_dom"/>
</dbReference>